<accession>A0A1N7KGH7</accession>
<dbReference type="AlphaFoldDB" id="A0A1N7KGH7"/>
<keyword evidence="3" id="KW-1185">Reference proteome</keyword>
<name>A0A1N7KGH7_9RHOB</name>
<evidence type="ECO:0000256" key="1">
    <source>
        <dbReference type="ARBA" id="ARBA00023002"/>
    </source>
</evidence>
<dbReference type="GO" id="GO:0016491">
    <property type="term" value="F:oxidoreductase activity"/>
    <property type="evidence" value="ECO:0007669"/>
    <property type="project" value="UniProtKB-KW"/>
</dbReference>
<dbReference type="Gene3D" id="3.10.20.440">
    <property type="entry name" value="2Fe-2S iron-sulphur cluster binding domain, sarcosine oxidase, alpha subunit, N-terminal domain"/>
    <property type="match status" value="1"/>
</dbReference>
<dbReference type="GO" id="GO:0051536">
    <property type="term" value="F:iron-sulfur cluster binding"/>
    <property type="evidence" value="ECO:0007669"/>
    <property type="project" value="InterPro"/>
</dbReference>
<proteinExistence type="predicted"/>
<dbReference type="RefSeq" id="WP_076528216.1">
    <property type="nucleotide sequence ID" value="NZ_BMEH01000001.1"/>
</dbReference>
<dbReference type="OrthoDB" id="573392at2"/>
<evidence type="ECO:0000313" key="2">
    <source>
        <dbReference type="EMBL" id="SIS60711.1"/>
    </source>
</evidence>
<organism evidence="2 3">
    <name type="scientific">Gemmobacter megaterium</name>
    <dbReference type="NCBI Taxonomy" id="1086013"/>
    <lineage>
        <taxon>Bacteria</taxon>
        <taxon>Pseudomonadati</taxon>
        <taxon>Pseudomonadota</taxon>
        <taxon>Alphaproteobacteria</taxon>
        <taxon>Rhodobacterales</taxon>
        <taxon>Paracoccaceae</taxon>
        <taxon>Gemmobacter</taxon>
    </lineage>
</organism>
<evidence type="ECO:0000313" key="3">
    <source>
        <dbReference type="Proteomes" id="UP000186141"/>
    </source>
</evidence>
<dbReference type="Pfam" id="PF13510">
    <property type="entry name" value="Fer2_4"/>
    <property type="match status" value="1"/>
</dbReference>
<dbReference type="STRING" id="1086013.SAMN05421774_101418"/>
<dbReference type="Proteomes" id="UP000186141">
    <property type="component" value="Unassembled WGS sequence"/>
</dbReference>
<keyword evidence="1" id="KW-0560">Oxidoreductase</keyword>
<dbReference type="InterPro" id="IPR042204">
    <property type="entry name" value="2Fe-2S-bd_N"/>
</dbReference>
<reference evidence="2 3" key="1">
    <citation type="submission" date="2017-01" db="EMBL/GenBank/DDBJ databases">
        <authorList>
            <person name="Mah S.A."/>
            <person name="Swanson W.J."/>
            <person name="Moy G.W."/>
            <person name="Vacquier V.D."/>
        </authorList>
    </citation>
    <scope>NUCLEOTIDE SEQUENCE [LARGE SCALE GENOMIC DNA]</scope>
    <source>
        <strain evidence="2 3">DSM 26375</strain>
    </source>
</reference>
<dbReference type="SUPFAM" id="SSF54292">
    <property type="entry name" value="2Fe-2S ferredoxin-like"/>
    <property type="match status" value="1"/>
</dbReference>
<dbReference type="InterPro" id="IPR036010">
    <property type="entry name" value="2Fe-2S_ferredoxin-like_sf"/>
</dbReference>
<dbReference type="EMBL" id="FTOT01000001">
    <property type="protein sequence ID" value="SIS60711.1"/>
    <property type="molecule type" value="Genomic_DNA"/>
</dbReference>
<sequence length="104" mass="11439">MPDAHPLLYPVGPRRADVTLWIDDREIPACRGESLITALLAVGEMTGRSEFDQAPRSGFCLMGACQDCTIWTATGQRLRACMTEVRDGMVLRRQPPAVGVDHGR</sequence>
<gene>
    <name evidence="2" type="ORF">SAMN05421774_101418</name>
</gene>
<protein>
    <submittedName>
        <fullName evidence="2">2Fe-2S iron-sulfur cluster binding domain-containing protein</fullName>
    </submittedName>
</protein>